<dbReference type="InterPro" id="IPR036388">
    <property type="entry name" value="WH-like_DNA-bd_sf"/>
</dbReference>
<protein>
    <recommendedName>
        <fullName evidence="4">BlaI/MecI/CopY family transcriptional regulator</fullName>
    </recommendedName>
</protein>
<keyword evidence="3" id="KW-1185">Reference proteome</keyword>
<evidence type="ECO:0000256" key="1">
    <source>
        <dbReference type="SAM" id="MobiDB-lite"/>
    </source>
</evidence>
<dbReference type="Gene3D" id="1.10.10.10">
    <property type="entry name" value="Winged helix-like DNA-binding domain superfamily/Winged helix DNA-binding domain"/>
    <property type="match status" value="1"/>
</dbReference>
<gene>
    <name evidence="2" type="ORF">O1G21_10765</name>
</gene>
<evidence type="ECO:0000313" key="3">
    <source>
        <dbReference type="Proteomes" id="UP001212821"/>
    </source>
</evidence>
<dbReference type="EMBL" id="CP115450">
    <property type="protein sequence ID" value="WBP86279.1"/>
    <property type="molecule type" value="Genomic_DNA"/>
</dbReference>
<evidence type="ECO:0008006" key="4">
    <source>
        <dbReference type="Google" id="ProtNLM"/>
    </source>
</evidence>
<reference evidence="3" key="1">
    <citation type="submission" date="2022-12" db="EMBL/GenBank/DDBJ databases">
        <authorList>
            <person name="Mo P."/>
        </authorList>
    </citation>
    <scope>NUCLEOTIDE SEQUENCE [LARGE SCALE GENOMIC DNA]</scope>
    <source>
        <strain evidence="3">HUAS 3-15</strain>
    </source>
</reference>
<dbReference type="SUPFAM" id="SSF46785">
    <property type="entry name" value="Winged helix' DNA-binding domain"/>
    <property type="match status" value="1"/>
</dbReference>
<dbReference type="RefSeq" id="WP_270142824.1">
    <property type="nucleotide sequence ID" value="NZ_CP115450.1"/>
</dbReference>
<feature type="region of interest" description="Disordered" evidence="1">
    <location>
        <begin position="57"/>
        <end position="108"/>
    </location>
</feature>
<dbReference type="Proteomes" id="UP001212821">
    <property type="component" value="Chromosome"/>
</dbReference>
<accession>A0ABY7Q0V9</accession>
<sequence>MTSQSAATLRSRYAVQAASDLEENRRRQKELTEKLAMLREEEALLIEIMALAEHHQGDAGLSPLPEQAQDEPTLTQERLRRTPGAASKAPRSARTGSKTKAAAKRRSQRPLLGDLLLDLLAGHSEPHLAKDLREELMVQHPDREPTPQVVRNTLESLVAKGQVRRHKEERSVMYTLVDRGHRRTPAD</sequence>
<proteinExistence type="predicted"/>
<name>A0ABY7Q0V9_9ACTN</name>
<feature type="region of interest" description="Disordered" evidence="1">
    <location>
        <begin position="1"/>
        <end position="27"/>
    </location>
</feature>
<organism evidence="2 3">
    <name type="scientific">Kitasatospora cathayae</name>
    <dbReference type="NCBI Taxonomy" id="3004092"/>
    <lineage>
        <taxon>Bacteria</taxon>
        <taxon>Bacillati</taxon>
        <taxon>Actinomycetota</taxon>
        <taxon>Actinomycetes</taxon>
        <taxon>Kitasatosporales</taxon>
        <taxon>Streptomycetaceae</taxon>
        <taxon>Kitasatospora</taxon>
    </lineage>
</organism>
<evidence type="ECO:0000313" key="2">
    <source>
        <dbReference type="EMBL" id="WBP86279.1"/>
    </source>
</evidence>
<dbReference type="InterPro" id="IPR036390">
    <property type="entry name" value="WH_DNA-bd_sf"/>
</dbReference>